<protein>
    <recommendedName>
        <fullName evidence="2">RING-type E3 ubiquitin transferase</fullName>
        <ecNumber evidence="2">2.3.2.27</ecNumber>
    </recommendedName>
</protein>
<dbReference type="AlphaFoldDB" id="A0A9D5CR18"/>
<dbReference type="EMBL" id="JAGGNH010000003">
    <property type="protein sequence ID" value="KAJ0978231.1"/>
    <property type="molecule type" value="Genomic_DNA"/>
</dbReference>
<proteinExistence type="predicted"/>
<dbReference type="Pfam" id="PF13639">
    <property type="entry name" value="zf-RING_2"/>
    <property type="match status" value="1"/>
</dbReference>
<evidence type="ECO:0000256" key="1">
    <source>
        <dbReference type="ARBA" id="ARBA00000900"/>
    </source>
</evidence>
<accession>A0A9D5CR18</accession>
<evidence type="ECO:0000256" key="5">
    <source>
        <dbReference type="ARBA" id="ARBA00022771"/>
    </source>
</evidence>
<dbReference type="GO" id="GO:0061630">
    <property type="term" value="F:ubiquitin protein ligase activity"/>
    <property type="evidence" value="ECO:0007669"/>
    <property type="project" value="UniProtKB-EC"/>
</dbReference>
<dbReference type="InterPro" id="IPR013083">
    <property type="entry name" value="Znf_RING/FYVE/PHD"/>
</dbReference>
<name>A0A9D5CR18_9LILI</name>
<dbReference type="OrthoDB" id="1886559at2759"/>
<dbReference type="EC" id="2.3.2.27" evidence="2"/>
<evidence type="ECO:0000256" key="2">
    <source>
        <dbReference type="ARBA" id="ARBA00012483"/>
    </source>
</evidence>
<comment type="caution">
    <text evidence="10">The sequence shown here is derived from an EMBL/GenBank/DDBJ whole genome shotgun (WGS) entry which is preliminary data.</text>
</comment>
<dbReference type="CDD" id="cd16469">
    <property type="entry name" value="RING-H2_RNF24-like"/>
    <property type="match status" value="1"/>
</dbReference>
<keyword evidence="5 8" id="KW-0863">Zinc-finger</keyword>
<dbReference type="InterPro" id="IPR045191">
    <property type="entry name" value="MBR1/2-like"/>
</dbReference>
<keyword evidence="4" id="KW-0479">Metal-binding</keyword>
<sequence>MTVKFQIVENSSFVLSSITIPVSGVNSNNGQRSNHHIPSSSTRDGQNYMVVPQTSHQSHQLFLHGSSLGSSSQLPPNYAQQEISYHNVPPTSSDSIAVQTYNRGVGYKRKHTAMSMVFDEGGTSEYYSGGGSLGLNNYNGRSSSYPYNSSNGTSLVLNNYPGGSSQDLNNLTGGSSSNLPVPEDHLPVNYMPTPQSGPWNYWRNDVVPVAPSRSHRNVRSRYCYGPHQETNPAGPYPLTTASRNPYPPWFVSGDGLIGQSGQSIVAMSPGRRVFSAGTNIIHGATEANARYQSYPTQTRNPSSLVPAWYAPSTGVIREGNNNYHRVSSYRDSRSYLGTGFVATTLEERGQSGIEATTPSQYVRPPLRPSLPIVGHHNGINSRRNERSNWSRDYYLEQWVSQGIIMGHFDDDWDFLDLHRDMRLGIDSMSYEELLALEESIGNVSTGLSENKLSNCLKVRKYCSSDQILDDKLGRSCAICLEECEDQENLGRLHCRHEFHLKCIKTWLQMKDVCPIYKAFVMNADSKEKGEVSL</sequence>
<dbReference type="PANTHER" id="PTHR22937">
    <property type="entry name" value="E3 UBIQUITIN-PROTEIN LIGASE RNF165"/>
    <property type="match status" value="1"/>
</dbReference>
<evidence type="ECO:0000256" key="6">
    <source>
        <dbReference type="ARBA" id="ARBA00022786"/>
    </source>
</evidence>
<evidence type="ECO:0000313" key="10">
    <source>
        <dbReference type="EMBL" id="KAJ0978231.1"/>
    </source>
</evidence>
<dbReference type="Proteomes" id="UP001085076">
    <property type="component" value="Miscellaneous, Linkage group lg03"/>
</dbReference>
<reference evidence="10" key="2">
    <citation type="journal article" date="2022" name="Hortic Res">
        <title>The genome of Dioscorea zingiberensis sheds light on the biosynthesis, origin and evolution of the medicinally important diosgenin saponins.</title>
        <authorList>
            <person name="Li Y."/>
            <person name="Tan C."/>
            <person name="Li Z."/>
            <person name="Guo J."/>
            <person name="Li S."/>
            <person name="Chen X."/>
            <person name="Wang C."/>
            <person name="Dai X."/>
            <person name="Yang H."/>
            <person name="Song W."/>
            <person name="Hou L."/>
            <person name="Xu J."/>
            <person name="Tong Z."/>
            <person name="Xu A."/>
            <person name="Yuan X."/>
            <person name="Wang W."/>
            <person name="Yang Q."/>
            <person name="Chen L."/>
            <person name="Sun Z."/>
            <person name="Wang K."/>
            <person name="Pan B."/>
            <person name="Chen J."/>
            <person name="Bao Y."/>
            <person name="Liu F."/>
            <person name="Qi X."/>
            <person name="Gang D.R."/>
            <person name="Wen J."/>
            <person name="Li J."/>
        </authorList>
    </citation>
    <scope>NUCLEOTIDE SEQUENCE</scope>
    <source>
        <strain evidence="10">Dzin_1.0</strain>
    </source>
</reference>
<evidence type="ECO:0000256" key="7">
    <source>
        <dbReference type="ARBA" id="ARBA00022833"/>
    </source>
</evidence>
<comment type="catalytic activity">
    <reaction evidence="1">
        <text>S-ubiquitinyl-[E2 ubiquitin-conjugating enzyme]-L-cysteine + [acceptor protein]-L-lysine = [E2 ubiquitin-conjugating enzyme]-L-cysteine + N(6)-ubiquitinyl-[acceptor protein]-L-lysine.</text>
        <dbReference type="EC" id="2.3.2.27"/>
    </reaction>
</comment>
<evidence type="ECO:0000256" key="8">
    <source>
        <dbReference type="PROSITE-ProRule" id="PRU00175"/>
    </source>
</evidence>
<feature type="domain" description="RING-type" evidence="9">
    <location>
        <begin position="476"/>
        <end position="517"/>
    </location>
</feature>
<keyword evidence="6" id="KW-0833">Ubl conjugation pathway</keyword>
<organism evidence="10 11">
    <name type="scientific">Dioscorea zingiberensis</name>
    <dbReference type="NCBI Taxonomy" id="325984"/>
    <lineage>
        <taxon>Eukaryota</taxon>
        <taxon>Viridiplantae</taxon>
        <taxon>Streptophyta</taxon>
        <taxon>Embryophyta</taxon>
        <taxon>Tracheophyta</taxon>
        <taxon>Spermatophyta</taxon>
        <taxon>Magnoliopsida</taxon>
        <taxon>Liliopsida</taxon>
        <taxon>Dioscoreales</taxon>
        <taxon>Dioscoreaceae</taxon>
        <taxon>Dioscorea</taxon>
    </lineage>
</organism>
<evidence type="ECO:0000256" key="3">
    <source>
        <dbReference type="ARBA" id="ARBA00022679"/>
    </source>
</evidence>
<dbReference type="PANTHER" id="PTHR22937:SF65">
    <property type="entry name" value="E3 UBIQUITIN-PROTEIN LIGASE ARK2C"/>
    <property type="match status" value="1"/>
</dbReference>
<reference evidence="10" key="1">
    <citation type="submission" date="2021-03" db="EMBL/GenBank/DDBJ databases">
        <authorList>
            <person name="Li Z."/>
            <person name="Yang C."/>
        </authorList>
    </citation>
    <scope>NUCLEOTIDE SEQUENCE</scope>
    <source>
        <strain evidence="10">Dzin_1.0</strain>
        <tissue evidence="10">Leaf</tissue>
    </source>
</reference>
<evidence type="ECO:0000256" key="4">
    <source>
        <dbReference type="ARBA" id="ARBA00022723"/>
    </source>
</evidence>
<keyword evidence="11" id="KW-1185">Reference proteome</keyword>
<dbReference type="Gene3D" id="3.30.40.10">
    <property type="entry name" value="Zinc/RING finger domain, C3HC4 (zinc finger)"/>
    <property type="match status" value="1"/>
</dbReference>
<keyword evidence="3" id="KW-0808">Transferase</keyword>
<dbReference type="PROSITE" id="PS50089">
    <property type="entry name" value="ZF_RING_2"/>
    <property type="match status" value="1"/>
</dbReference>
<keyword evidence="7" id="KW-0862">Zinc</keyword>
<evidence type="ECO:0000259" key="9">
    <source>
        <dbReference type="PROSITE" id="PS50089"/>
    </source>
</evidence>
<dbReference type="SUPFAM" id="SSF57850">
    <property type="entry name" value="RING/U-box"/>
    <property type="match status" value="1"/>
</dbReference>
<dbReference type="InterPro" id="IPR001841">
    <property type="entry name" value="Znf_RING"/>
</dbReference>
<dbReference type="GO" id="GO:0008270">
    <property type="term" value="F:zinc ion binding"/>
    <property type="evidence" value="ECO:0007669"/>
    <property type="project" value="UniProtKB-KW"/>
</dbReference>
<gene>
    <name evidence="10" type="ORF">J5N97_013705</name>
</gene>
<evidence type="ECO:0000313" key="11">
    <source>
        <dbReference type="Proteomes" id="UP001085076"/>
    </source>
</evidence>
<dbReference type="SMART" id="SM00184">
    <property type="entry name" value="RING"/>
    <property type="match status" value="1"/>
</dbReference>